<evidence type="ECO:0000256" key="1">
    <source>
        <dbReference type="SAM" id="SignalP"/>
    </source>
</evidence>
<dbReference type="GO" id="GO:0043171">
    <property type="term" value="P:peptide catabolic process"/>
    <property type="evidence" value="ECO:0007669"/>
    <property type="project" value="TreeGrafter"/>
</dbReference>
<dbReference type="GO" id="GO:0042277">
    <property type="term" value="F:peptide binding"/>
    <property type="evidence" value="ECO:0007669"/>
    <property type="project" value="TreeGrafter"/>
</dbReference>
<organism evidence="3 4">
    <name type="scientific">Capnocytophaga cynodegmi</name>
    <dbReference type="NCBI Taxonomy" id="28189"/>
    <lineage>
        <taxon>Bacteria</taxon>
        <taxon>Pseudomonadati</taxon>
        <taxon>Bacteroidota</taxon>
        <taxon>Flavobacteriia</taxon>
        <taxon>Flavobacteriales</taxon>
        <taxon>Flavobacteriaceae</taxon>
        <taxon>Capnocytophaga</taxon>
    </lineage>
</organism>
<dbReference type="SUPFAM" id="SSF55486">
    <property type="entry name" value="Metalloproteases ('zincins'), catalytic domain"/>
    <property type="match status" value="1"/>
</dbReference>
<feature type="chain" id="PRO_5009757782" evidence="1">
    <location>
        <begin position="19"/>
        <end position="755"/>
    </location>
</feature>
<proteinExistence type="predicted"/>
<dbReference type="GO" id="GO:0008270">
    <property type="term" value="F:zinc ion binding"/>
    <property type="evidence" value="ECO:0007669"/>
    <property type="project" value="InterPro"/>
</dbReference>
<gene>
    <name evidence="3" type="ORF">CCYN74_40039</name>
</gene>
<dbReference type="OrthoDB" id="9814383at2"/>
<dbReference type="InterPro" id="IPR027268">
    <property type="entry name" value="Peptidase_M4/M1_CTD_sf"/>
</dbReference>
<feature type="domain" description="Peptidase M1 membrane alanine aminopeptidase" evidence="2">
    <location>
        <begin position="376"/>
        <end position="584"/>
    </location>
</feature>
<sequence>MNRLILSVIFLCYLSAFAQEKNAENTISEKHTERGMHNPFRRMYQEFASPNQYRTASGAPGPAYYQQQADYTMQIEIDDENQKLYGKQTITYHNNSPESLEYLWLQLDQNRFAPESPSKKRDNKLVKPFYEPKEFVNTFMTLPFEGGFKIENVKDFSGKPLPYTINQTMMRLDLEKPLAPNTKISFSMEWSYQISDYKKLGGRSGYEYFEKDDNYLYVIAQFFPRMAMYNDVEGWQNQQFWGNGEFALPFGNYDVSITVPSDHLVEATGELQNRKEVFTPEMLKRYALAEKSFDKPVIIATQQEAEVREKSKAKTKKTWRFKAQNVRDFAFSSSRKFIYDAMAVKIGTKNVMAISLYPKESNPLWGEFSTKVVAHTLKTYSKYTLDFPYPKAVSVSAEDQGMEYPMICWNHGRPSLNGFTPMDVKFGMISVIIHEVGHNFFPMIVNSDERQWGWLDEGFNTFLQYLTEQEYGKLYPQDIAPYKAFPSERGFPEQITNYMSGDPAYLEPIMSNPEEITQLGENAYSKPSAGLSILRETIMGEELFDFAFKTYVQRWKFKHPTPEDFFRTMSDASGIELDWFWRTWFYTTDYVDLGIKSVKQYQVSEQPSEAVKEMLREKNIKVSNLIPLVHMVSKEDSAYKTENSEKSVIELSTPLSDYIADNRSLEEQAISPQPNYFYEVTFEKLGGVPMPILLEINYQDNTSEMMKFPVQVWRLNNKEFTYVITSNEPIKSFTIDPQKATADINKENNTFIIKD</sequence>
<dbReference type="GO" id="GO:0005615">
    <property type="term" value="C:extracellular space"/>
    <property type="evidence" value="ECO:0007669"/>
    <property type="project" value="TreeGrafter"/>
</dbReference>
<name>A0A0B7HE81_9FLAO</name>
<dbReference type="CDD" id="cd09604">
    <property type="entry name" value="M1_APN_like"/>
    <property type="match status" value="1"/>
</dbReference>
<dbReference type="EC" id="3.4.11.2" evidence="3"/>
<dbReference type="GO" id="GO:0016020">
    <property type="term" value="C:membrane"/>
    <property type="evidence" value="ECO:0007669"/>
    <property type="project" value="TreeGrafter"/>
</dbReference>
<evidence type="ECO:0000313" key="3">
    <source>
        <dbReference type="EMBL" id="CEN39692.1"/>
    </source>
</evidence>
<dbReference type="EMBL" id="CDOG01000034">
    <property type="protein sequence ID" value="CEN39692.1"/>
    <property type="molecule type" value="Genomic_DNA"/>
</dbReference>
<dbReference type="Pfam" id="PF01433">
    <property type="entry name" value="Peptidase_M1"/>
    <property type="match status" value="1"/>
</dbReference>
<dbReference type="InterPro" id="IPR014782">
    <property type="entry name" value="Peptidase_M1_dom"/>
</dbReference>
<reference evidence="3 4" key="1">
    <citation type="submission" date="2015-01" db="EMBL/GenBank/DDBJ databases">
        <authorList>
            <person name="MANFREDI Pablo"/>
        </authorList>
    </citation>
    <scope>NUCLEOTIDE SEQUENCE [LARGE SCALE GENOMIC DNA]</scope>
    <source>
        <strain evidence="3 4">Ccy74</strain>
    </source>
</reference>
<dbReference type="AlphaFoldDB" id="A0A0B7HE81"/>
<dbReference type="RefSeq" id="WP_018279772.1">
    <property type="nucleotide sequence ID" value="NZ_CDOF01000024.1"/>
</dbReference>
<keyword evidence="3" id="KW-0378">Hydrolase</keyword>
<dbReference type="GO" id="GO:0016285">
    <property type="term" value="F:alanyl aminopeptidase activity"/>
    <property type="evidence" value="ECO:0007669"/>
    <property type="project" value="UniProtKB-EC"/>
</dbReference>
<protein>
    <submittedName>
        <fullName evidence="3">Putative membrane alanyl aminopeptidase</fullName>
        <ecNumber evidence="3">3.4.11.2</ecNumber>
    </submittedName>
</protein>
<feature type="signal peptide" evidence="1">
    <location>
        <begin position="1"/>
        <end position="18"/>
    </location>
</feature>
<keyword evidence="1" id="KW-0732">Signal</keyword>
<dbReference type="Proteomes" id="UP000038083">
    <property type="component" value="Unassembled WGS sequence"/>
</dbReference>
<evidence type="ECO:0000313" key="4">
    <source>
        <dbReference type="Proteomes" id="UP000038083"/>
    </source>
</evidence>
<keyword evidence="3" id="KW-0645">Protease</keyword>
<dbReference type="GO" id="GO:0070006">
    <property type="term" value="F:metalloaminopeptidase activity"/>
    <property type="evidence" value="ECO:0007669"/>
    <property type="project" value="TreeGrafter"/>
</dbReference>
<dbReference type="Gene3D" id="1.10.390.10">
    <property type="entry name" value="Neutral Protease Domain 2"/>
    <property type="match status" value="1"/>
</dbReference>
<accession>A0A0B7HE81</accession>
<dbReference type="GO" id="GO:0005737">
    <property type="term" value="C:cytoplasm"/>
    <property type="evidence" value="ECO:0007669"/>
    <property type="project" value="TreeGrafter"/>
</dbReference>
<dbReference type="InterPro" id="IPR050344">
    <property type="entry name" value="Peptidase_M1_aminopeptidases"/>
</dbReference>
<dbReference type="PANTHER" id="PTHR11533:SF174">
    <property type="entry name" value="PUROMYCIN-SENSITIVE AMINOPEPTIDASE-RELATED"/>
    <property type="match status" value="1"/>
</dbReference>
<keyword evidence="3" id="KW-0031">Aminopeptidase</keyword>
<evidence type="ECO:0000259" key="2">
    <source>
        <dbReference type="Pfam" id="PF01433"/>
    </source>
</evidence>
<dbReference type="PANTHER" id="PTHR11533">
    <property type="entry name" value="PROTEASE M1 ZINC METALLOPROTEASE"/>
    <property type="match status" value="1"/>
</dbReference>